<dbReference type="Gene3D" id="2.40.30.170">
    <property type="match status" value="1"/>
</dbReference>
<evidence type="ECO:0000313" key="7">
    <source>
        <dbReference type="Proteomes" id="UP000028123"/>
    </source>
</evidence>
<gene>
    <name evidence="6" type="ORF">ET33_34735</name>
</gene>
<dbReference type="InterPro" id="IPR050465">
    <property type="entry name" value="UPF0194_transport"/>
</dbReference>
<dbReference type="RefSeq" id="WP_036680070.1">
    <property type="nucleotide sequence ID" value="NZ_FYEP01000028.1"/>
</dbReference>
<dbReference type="eggNOG" id="COG0845">
    <property type="taxonomic scope" value="Bacteria"/>
</dbReference>
<dbReference type="GO" id="GO:0030313">
    <property type="term" value="C:cell envelope"/>
    <property type="evidence" value="ECO:0007669"/>
    <property type="project" value="UniProtKB-SubCell"/>
</dbReference>
<evidence type="ECO:0000259" key="5">
    <source>
        <dbReference type="Pfam" id="PF25990"/>
    </source>
</evidence>
<dbReference type="GO" id="GO:0022857">
    <property type="term" value="F:transmembrane transporter activity"/>
    <property type="evidence" value="ECO:0007669"/>
    <property type="project" value="InterPro"/>
</dbReference>
<dbReference type="Gene3D" id="2.40.420.20">
    <property type="match status" value="1"/>
</dbReference>
<dbReference type="Pfam" id="PF25990">
    <property type="entry name" value="Beta-barrel_YknX"/>
    <property type="match status" value="1"/>
</dbReference>
<dbReference type="SUPFAM" id="SSF111369">
    <property type="entry name" value="HlyD-like secretion proteins"/>
    <property type="match status" value="1"/>
</dbReference>
<dbReference type="InterPro" id="IPR058636">
    <property type="entry name" value="Beta-barrel_YknX"/>
</dbReference>
<accession>A0A081P6A3</accession>
<comment type="similarity">
    <text evidence="2">Belongs to the membrane fusion protein (MFP) (TC 8.A.1) family.</text>
</comment>
<dbReference type="AlphaFoldDB" id="A0A081P6A3"/>
<dbReference type="InterPro" id="IPR006143">
    <property type="entry name" value="RND_pump_MFP"/>
</dbReference>
<keyword evidence="7" id="KW-1185">Reference proteome</keyword>
<name>A0A081P6A3_9BACL</name>
<dbReference type="InterPro" id="IPR058627">
    <property type="entry name" value="MdtA-like_C"/>
</dbReference>
<evidence type="ECO:0000256" key="1">
    <source>
        <dbReference type="ARBA" id="ARBA00004196"/>
    </source>
</evidence>
<evidence type="ECO:0000259" key="4">
    <source>
        <dbReference type="Pfam" id="PF25967"/>
    </source>
</evidence>
<evidence type="ECO:0000256" key="3">
    <source>
        <dbReference type="ARBA" id="ARBA00023054"/>
    </source>
</evidence>
<dbReference type="PANTHER" id="PTHR32347">
    <property type="entry name" value="EFFLUX SYSTEM COMPONENT YKNX-RELATED"/>
    <property type="match status" value="1"/>
</dbReference>
<feature type="domain" description="Multidrug resistance protein MdtA-like C-terminal permuted SH3" evidence="4">
    <location>
        <begin position="310"/>
        <end position="365"/>
    </location>
</feature>
<dbReference type="Pfam" id="PF25967">
    <property type="entry name" value="RND-MFP_C"/>
    <property type="match status" value="1"/>
</dbReference>
<reference evidence="6 7" key="1">
    <citation type="submission" date="2014-06" db="EMBL/GenBank/DDBJ databases">
        <title>Draft genome sequence of Paenibacillus sp. MSt1.</title>
        <authorList>
            <person name="Aw Y.K."/>
            <person name="Ong K.S."/>
            <person name="Gan H.M."/>
            <person name="Lee S.M."/>
        </authorList>
    </citation>
    <scope>NUCLEOTIDE SEQUENCE [LARGE SCALE GENOMIC DNA]</scope>
    <source>
        <strain evidence="6 7">MSt1</strain>
    </source>
</reference>
<protein>
    <submittedName>
        <fullName evidence="6">RND transporter</fullName>
    </submittedName>
</protein>
<evidence type="ECO:0000256" key="2">
    <source>
        <dbReference type="ARBA" id="ARBA00009477"/>
    </source>
</evidence>
<dbReference type="OrthoDB" id="2541666at2"/>
<comment type="subcellular location">
    <subcellularLocation>
        <location evidence="1">Cell envelope</location>
    </subcellularLocation>
</comment>
<dbReference type="GO" id="GO:0016020">
    <property type="term" value="C:membrane"/>
    <property type="evidence" value="ECO:0007669"/>
    <property type="project" value="InterPro"/>
</dbReference>
<keyword evidence="3" id="KW-0175">Coiled coil</keyword>
<sequence>MKKRTWLIAVSAVLVVSVTGLLYWQSRPQNASRPAVSQTTNALKFKAVREDLANIVEVKGKSSYQKETYINAPFGAYVAAWSAKDGSQVAKGDVLFRLDDTELRNEIAQLQANAKKQEMDIRLSQFQEKTGIADADTEGITETDAKKRFAASESRKMQNEITRVTLEHTRSQLAEKTKKLQAAGFAAPENGIFLFEGTKEPKSVKDNERIGKIVDLTKLQLICNVGEYDLFRIKEGMDVEVRVDALKDVKLKGKVERLSKFAKAGTGSSSESSNTTAAQFEVTISLEPNERLIAGLSLTASIQTDKKGGALVVPTLTIQRDKDDYYVMVEAADGSLEKRIVKIGLETPEKTEVLSGLNEGESVVLQ</sequence>
<comment type="caution">
    <text evidence="6">The sequence shown here is derived from an EMBL/GenBank/DDBJ whole genome shotgun (WGS) entry which is preliminary data.</text>
</comment>
<organism evidence="6 7">
    <name type="scientific">Paenibacillus tyrfis</name>
    <dbReference type="NCBI Taxonomy" id="1501230"/>
    <lineage>
        <taxon>Bacteria</taxon>
        <taxon>Bacillati</taxon>
        <taxon>Bacillota</taxon>
        <taxon>Bacilli</taxon>
        <taxon>Bacillales</taxon>
        <taxon>Paenibacillaceae</taxon>
        <taxon>Paenibacillus</taxon>
    </lineage>
</organism>
<dbReference type="PANTHER" id="PTHR32347:SF14">
    <property type="entry name" value="EFFLUX SYSTEM COMPONENT YKNX-RELATED"/>
    <property type="match status" value="1"/>
</dbReference>
<dbReference type="Proteomes" id="UP000028123">
    <property type="component" value="Unassembled WGS sequence"/>
</dbReference>
<dbReference type="NCBIfam" id="TIGR01730">
    <property type="entry name" value="RND_mfp"/>
    <property type="match status" value="1"/>
</dbReference>
<proteinExistence type="inferred from homology"/>
<dbReference type="Gene3D" id="2.40.50.100">
    <property type="match status" value="1"/>
</dbReference>
<dbReference type="EMBL" id="JNVM01000007">
    <property type="protein sequence ID" value="KEQ26226.1"/>
    <property type="molecule type" value="Genomic_DNA"/>
</dbReference>
<evidence type="ECO:0000313" key="6">
    <source>
        <dbReference type="EMBL" id="KEQ26226.1"/>
    </source>
</evidence>
<feature type="domain" description="YknX-like beta-barrel" evidence="5">
    <location>
        <begin position="222"/>
        <end position="302"/>
    </location>
</feature>